<dbReference type="InterPro" id="IPR005804">
    <property type="entry name" value="FA_desaturase_dom"/>
</dbReference>
<accession>A0ABW9VJZ5</accession>
<feature type="transmembrane region" description="Helical" evidence="2">
    <location>
        <begin position="227"/>
        <end position="248"/>
    </location>
</feature>
<dbReference type="RefSeq" id="WP_161039311.1">
    <property type="nucleotide sequence ID" value="NZ_WWCM01000007.1"/>
</dbReference>
<dbReference type="EMBL" id="WWCM01000007">
    <property type="protein sequence ID" value="MYM39936.1"/>
    <property type="molecule type" value="Genomic_DNA"/>
</dbReference>
<feature type="transmembrane region" description="Helical" evidence="2">
    <location>
        <begin position="73"/>
        <end position="93"/>
    </location>
</feature>
<feature type="domain" description="Fatty acid desaturase" evidence="3">
    <location>
        <begin position="77"/>
        <end position="346"/>
    </location>
</feature>
<keyword evidence="5" id="KW-1185">Reference proteome</keyword>
<keyword evidence="2" id="KW-0812">Transmembrane</keyword>
<dbReference type="PANTHER" id="PTHR19353:SF84">
    <property type="entry name" value="ACYL-COA DELTA-9-DESATURASE, DESB"/>
    <property type="match status" value="1"/>
</dbReference>
<evidence type="ECO:0000313" key="5">
    <source>
        <dbReference type="Proteomes" id="UP000478090"/>
    </source>
</evidence>
<proteinExistence type="predicted"/>
<keyword evidence="2" id="KW-1133">Transmembrane helix</keyword>
<organism evidence="4 5">
    <name type="scientific">Duganella qianjiadongensis</name>
    <dbReference type="NCBI Taxonomy" id="2692176"/>
    <lineage>
        <taxon>Bacteria</taxon>
        <taxon>Pseudomonadati</taxon>
        <taxon>Pseudomonadota</taxon>
        <taxon>Betaproteobacteria</taxon>
        <taxon>Burkholderiales</taxon>
        <taxon>Oxalobacteraceae</taxon>
        <taxon>Telluria group</taxon>
        <taxon>Duganella</taxon>
    </lineage>
</organism>
<feature type="region of interest" description="Disordered" evidence="1">
    <location>
        <begin position="371"/>
        <end position="393"/>
    </location>
</feature>
<comment type="caution">
    <text evidence="4">The sequence shown here is derived from an EMBL/GenBank/DDBJ whole genome shotgun (WGS) entry which is preliminary data.</text>
</comment>
<evidence type="ECO:0000256" key="1">
    <source>
        <dbReference type="SAM" id="MobiDB-lite"/>
    </source>
</evidence>
<evidence type="ECO:0000259" key="3">
    <source>
        <dbReference type="Pfam" id="PF00487"/>
    </source>
</evidence>
<sequence length="393" mass="45256">MPIPSHLTPADIDAFGAQVEAIRNEVMADRGERDARYIRRLLKIHRYMEIAGRLGIYASLALLPQWGHALASWAFFWPVMALSVLTLGGAKILENMEIGHNVLHAQWDWLRDPEIQSGRWEWDHVCPSDQWKHAHNVKHHTWTNVLGKDADVAGYGLLRMFSGQRWKPFNLGNPLWAFLLAVLFEWGIAIQELELGRVIKGRMKWSVLRPMWLRTRAKIWRQVRKDYLLFPLLAGPFFFYVAGANAVANIVRNLWTYLIIFCGHFPMDVHVFTKAEVENETRAHWYVRQLLGSCNISGGKLFHIMSGNLSHQIEHHLFPDMPSNRYGEVAPRVRALCEQYRLPYHTGSLTRQFGTTLLRIARMSFPGYSPYLDSAPPPRSPRTRVTTESTTPA</sequence>
<keyword evidence="2" id="KW-0472">Membrane</keyword>
<gene>
    <name evidence="4" type="ORF">GTP27_11425</name>
</gene>
<protein>
    <submittedName>
        <fullName evidence="4">Acyl-CoA desaturase</fullName>
    </submittedName>
</protein>
<evidence type="ECO:0000313" key="4">
    <source>
        <dbReference type="EMBL" id="MYM39936.1"/>
    </source>
</evidence>
<dbReference type="InterPro" id="IPR012171">
    <property type="entry name" value="Fatty_acid_desaturase"/>
</dbReference>
<reference evidence="4 5" key="1">
    <citation type="submission" date="2019-12" db="EMBL/GenBank/DDBJ databases">
        <title>Novel species isolated from a subtropical stream in China.</title>
        <authorList>
            <person name="Lu H."/>
        </authorList>
    </citation>
    <scope>NUCLEOTIDE SEQUENCE [LARGE SCALE GENOMIC DNA]</scope>
    <source>
        <strain evidence="4 5">CY13W</strain>
    </source>
</reference>
<dbReference type="CDD" id="cd03506">
    <property type="entry name" value="Delta6-FADS-like"/>
    <property type="match status" value="1"/>
</dbReference>
<evidence type="ECO:0000256" key="2">
    <source>
        <dbReference type="SAM" id="Phobius"/>
    </source>
</evidence>
<name>A0ABW9VJZ5_9BURK</name>
<dbReference type="PANTHER" id="PTHR19353">
    <property type="entry name" value="FATTY ACID DESATURASE 2"/>
    <property type="match status" value="1"/>
</dbReference>
<dbReference type="Proteomes" id="UP000478090">
    <property type="component" value="Unassembled WGS sequence"/>
</dbReference>
<feature type="compositionally biased region" description="Low complexity" evidence="1">
    <location>
        <begin position="383"/>
        <end position="393"/>
    </location>
</feature>
<dbReference type="Pfam" id="PF00487">
    <property type="entry name" value="FA_desaturase"/>
    <property type="match status" value="1"/>
</dbReference>